<keyword evidence="6" id="KW-1185">Reference proteome</keyword>
<dbReference type="Gene3D" id="3.60.21.10">
    <property type="match status" value="1"/>
</dbReference>
<keyword evidence="2" id="KW-0378">Hydrolase</keyword>
<comment type="caution">
    <text evidence="5">The sequence shown here is derived from an EMBL/GenBank/DDBJ whole genome shotgun (WGS) entry which is preliminary data.</text>
</comment>
<feature type="transmembrane region" description="Helical" evidence="3">
    <location>
        <begin position="12"/>
        <end position="32"/>
    </location>
</feature>
<evidence type="ECO:0000256" key="3">
    <source>
        <dbReference type="SAM" id="Phobius"/>
    </source>
</evidence>
<keyword evidence="3" id="KW-0472">Membrane</keyword>
<dbReference type="RefSeq" id="WP_265766575.1">
    <property type="nucleotide sequence ID" value="NZ_JAGGJA010000008.1"/>
</dbReference>
<evidence type="ECO:0000256" key="1">
    <source>
        <dbReference type="ARBA" id="ARBA00022723"/>
    </source>
</evidence>
<dbReference type="InterPro" id="IPR029052">
    <property type="entry name" value="Metallo-depent_PP-like"/>
</dbReference>
<dbReference type="SUPFAM" id="SSF56300">
    <property type="entry name" value="Metallo-dependent phosphatases"/>
    <property type="match status" value="1"/>
</dbReference>
<sequence>MTTATTFGKRIIPFILCSFYIFPIAGTLEFYVNGHIDVLKYPKALTYWFWFGLIFVFQLFTWVLILDVAKLFSWLFSWHPGIIKRGHAYLLLILFGLTFIYSGWKVYHDTTEITKEEVVLQVKNLPDALEGFKVVHISDIQGDEYTGRSEIGQYVRKVNAQNPDLVLFTGDLISYGTDFIRMSAEEFGKAEATYGTYAVLGDHDYWAGTKHVEKALAEHGIPLLKDENRAILVDDSSRVMLTGITQVYSKRSKPEDVDSLAWHAKDAVLKIMASHQVDAHLIESSQKYGFDMLLAGHTHGGQIQVPFMGMDFSAAARETKYVSGLYHEGGLPINVNNGLGFTLGPIRYNAPPTITVIELQSKS</sequence>
<accession>A0ABT3PPJ5</accession>
<dbReference type="InterPro" id="IPR051158">
    <property type="entry name" value="Metallophosphoesterase_sf"/>
</dbReference>
<evidence type="ECO:0000259" key="4">
    <source>
        <dbReference type="Pfam" id="PF00149"/>
    </source>
</evidence>
<evidence type="ECO:0000313" key="5">
    <source>
        <dbReference type="EMBL" id="MCW9707785.1"/>
    </source>
</evidence>
<dbReference type="PANTHER" id="PTHR31302:SF31">
    <property type="entry name" value="PHOSPHODIESTERASE YAEI"/>
    <property type="match status" value="1"/>
</dbReference>
<dbReference type="PANTHER" id="PTHR31302">
    <property type="entry name" value="TRANSMEMBRANE PROTEIN WITH METALLOPHOSPHOESTERASE DOMAIN-RELATED"/>
    <property type="match status" value="1"/>
</dbReference>
<organism evidence="5 6">
    <name type="scientific">Fodinibius salsisoli</name>
    <dbReference type="NCBI Taxonomy" id="2820877"/>
    <lineage>
        <taxon>Bacteria</taxon>
        <taxon>Pseudomonadati</taxon>
        <taxon>Balneolota</taxon>
        <taxon>Balneolia</taxon>
        <taxon>Balneolales</taxon>
        <taxon>Balneolaceae</taxon>
        <taxon>Fodinibius</taxon>
    </lineage>
</organism>
<keyword evidence="1" id="KW-0479">Metal-binding</keyword>
<name>A0ABT3PPJ5_9BACT</name>
<dbReference type="Proteomes" id="UP001207918">
    <property type="component" value="Unassembled WGS sequence"/>
</dbReference>
<feature type="transmembrane region" description="Helical" evidence="3">
    <location>
        <begin position="47"/>
        <end position="66"/>
    </location>
</feature>
<protein>
    <submittedName>
        <fullName evidence="5">Metallophosphoesterase</fullName>
    </submittedName>
</protein>
<keyword evidence="3" id="KW-0812">Transmembrane</keyword>
<dbReference type="Pfam" id="PF00149">
    <property type="entry name" value="Metallophos"/>
    <property type="match status" value="1"/>
</dbReference>
<feature type="domain" description="Calcineurin-like phosphoesterase" evidence="4">
    <location>
        <begin position="132"/>
        <end position="300"/>
    </location>
</feature>
<dbReference type="InterPro" id="IPR004843">
    <property type="entry name" value="Calcineurin-like_PHP"/>
</dbReference>
<keyword evidence="3" id="KW-1133">Transmembrane helix</keyword>
<gene>
    <name evidence="5" type="ORF">J6I44_13030</name>
</gene>
<reference evidence="5 6" key="1">
    <citation type="submission" date="2021-03" db="EMBL/GenBank/DDBJ databases">
        <title>Aliifodinibius sp. nov., a new bacterium isolated from saline soil.</title>
        <authorList>
            <person name="Galisteo C."/>
            <person name="De La Haba R."/>
            <person name="Sanchez-Porro C."/>
            <person name="Ventosa A."/>
        </authorList>
    </citation>
    <scope>NUCLEOTIDE SEQUENCE [LARGE SCALE GENOMIC DNA]</scope>
    <source>
        <strain evidence="5 6">1BSP15-2V2</strain>
    </source>
</reference>
<evidence type="ECO:0000313" key="6">
    <source>
        <dbReference type="Proteomes" id="UP001207918"/>
    </source>
</evidence>
<feature type="transmembrane region" description="Helical" evidence="3">
    <location>
        <begin position="87"/>
        <end position="104"/>
    </location>
</feature>
<proteinExistence type="predicted"/>
<dbReference type="EMBL" id="JAGGJA010000008">
    <property type="protein sequence ID" value="MCW9707785.1"/>
    <property type="molecule type" value="Genomic_DNA"/>
</dbReference>
<evidence type="ECO:0000256" key="2">
    <source>
        <dbReference type="ARBA" id="ARBA00022801"/>
    </source>
</evidence>